<keyword evidence="2" id="KW-0328">Glycosyltransferase</keyword>
<dbReference type="SUPFAM" id="SSF53756">
    <property type="entry name" value="UDP-Glycosyltransferase/glycogen phosphorylase"/>
    <property type="match status" value="1"/>
</dbReference>
<evidence type="ECO:0000259" key="1">
    <source>
        <dbReference type="Pfam" id="PF13439"/>
    </source>
</evidence>
<dbReference type="GO" id="GO:0016757">
    <property type="term" value="F:glycosyltransferase activity"/>
    <property type="evidence" value="ECO:0007669"/>
    <property type="project" value="UniProtKB-KW"/>
</dbReference>
<dbReference type="EC" id="2.4.1.-" evidence="2"/>
<dbReference type="AlphaFoldDB" id="A0A5B8RI50"/>
<protein>
    <submittedName>
        <fullName evidence="2">N-acetyl-alpha-D-glucosaminyl L-malate synthase</fullName>
        <ecNumber evidence="2">2.4.1.-</ecNumber>
    </submittedName>
</protein>
<reference evidence="2" key="1">
    <citation type="submission" date="2019-06" db="EMBL/GenBank/DDBJ databases">
        <authorList>
            <person name="Murdoch R.W."/>
            <person name="Fathepure B."/>
        </authorList>
    </citation>
    <scope>NUCLEOTIDE SEQUENCE</scope>
</reference>
<dbReference type="Gene3D" id="3.40.50.2000">
    <property type="entry name" value="Glycogen Phosphorylase B"/>
    <property type="match status" value="2"/>
</dbReference>
<dbReference type="PANTHER" id="PTHR12526">
    <property type="entry name" value="GLYCOSYLTRANSFERASE"/>
    <property type="match status" value="1"/>
</dbReference>
<accession>A0A5B8RI50</accession>
<name>A0A5B8RI50_9ZZZZ</name>
<organism evidence="2">
    <name type="scientific">uncultured organism</name>
    <dbReference type="NCBI Taxonomy" id="155900"/>
    <lineage>
        <taxon>unclassified sequences</taxon>
        <taxon>environmental samples</taxon>
    </lineage>
</organism>
<dbReference type="InterPro" id="IPR028098">
    <property type="entry name" value="Glyco_trans_4-like_N"/>
</dbReference>
<proteinExistence type="predicted"/>
<dbReference type="Pfam" id="PF13692">
    <property type="entry name" value="Glyco_trans_1_4"/>
    <property type="match status" value="1"/>
</dbReference>
<dbReference type="EMBL" id="MN079292">
    <property type="protein sequence ID" value="QEA07598.1"/>
    <property type="molecule type" value="Genomic_DNA"/>
</dbReference>
<sequence length="391" mass="41943">MTANATIGVLHTIDTTGPGGAETVFREVARRLDPARFRSVVAIPGEGWLAQDLRAHGLHPEWLRDARRGWSLRYLTDLVRLVRRQRIDVIHAHLFGASVYASVAGLLTRRPVVATFHGDVDIDPEDRAIGAKFALIRAAVPYTVCVSERLRSSLTAPGRIPAGRCMRIPNGVDVDRYAAATTLKRQRGHSADGTVVIGALGNIRPAKDYGGLLRAIAILAARTDGPRFRLVIAGQPDRAGLYESLLAERAALGLDDRVSFIGHCADVPEFLAGLDLFVMGSVSEGLPVAVLEAMASGVPVVATRCGGPEEALRDRESGVLVPPRDPAALAGAIVWLADEPERARALAGQALADVHARFSMEAMVGAYEGLYEQLAARAGRDDAPARMRWTP</sequence>
<keyword evidence="2" id="KW-0808">Transferase</keyword>
<gene>
    <name evidence="2" type="primary">bshA_4</name>
    <name evidence="2" type="ORF">KBTEX_03957</name>
</gene>
<evidence type="ECO:0000313" key="2">
    <source>
        <dbReference type="EMBL" id="QEA07598.1"/>
    </source>
</evidence>
<dbReference type="PANTHER" id="PTHR12526:SF636">
    <property type="entry name" value="BLL3647 PROTEIN"/>
    <property type="match status" value="1"/>
</dbReference>
<feature type="domain" description="Glycosyltransferase subfamily 4-like N-terminal" evidence="1">
    <location>
        <begin position="18"/>
        <end position="176"/>
    </location>
</feature>
<dbReference type="Pfam" id="PF13439">
    <property type="entry name" value="Glyco_transf_4"/>
    <property type="match status" value="1"/>
</dbReference>